<organism evidence="5 6">
    <name type="scientific">Flammeovirga pacifica</name>
    <dbReference type="NCBI Taxonomy" id="915059"/>
    <lineage>
        <taxon>Bacteria</taxon>
        <taxon>Pseudomonadati</taxon>
        <taxon>Bacteroidota</taxon>
        <taxon>Cytophagia</taxon>
        <taxon>Cytophagales</taxon>
        <taxon>Flammeovirgaceae</taxon>
        <taxon>Flammeovirga</taxon>
    </lineage>
</organism>
<dbReference type="PANTHER" id="PTHR43280">
    <property type="entry name" value="ARAC-FAMILY TRANSCRIPTIONAL REGULATOR"/>
    <property type="match status" value="1"/>
</dbReference>
<dbReference type="PROSITE" id="PS01124">
    <property type="entry name" value="HTH_ARAC_FAMILY_2"/>
    <property type="match status" value="1"/>
</dbReference>
<dbReference type="InterPro" id="IPR054015">
    <property type="entry name" value="ExsA-like_N"/>
</dbReference>
<dbReference type="Gene3D" id="1.10.10.60">
    <property type="entry name" value="Homeodomain-like"/>
    <property type="match status" value="2"/>
</dbReference>
<reference evidence="5 6" key="1">
    <citation type="journal article" date="2012" name="Int. J. Syst. Evol. Microbiol.">
        <title>Flammeovirga pacifica sp. nov., isolated from deep-sea sediment.</title>
        <authorList>
            <person name="Xu H."/>
            <person name="Fu Y."/>
            <person name="Yang N."/>
            <person name="Ding Z."/>
            <person name="Lai Q."/>
            <person name="Zeng R."/>
        </authorList>
    </citation>
    <scope>NUCLEOTIDE SEQUENCE [LARGE SCALE GENOMIC DNA]</scope>
    <source>
        <strain evidence="6">DSM 24597 / LMG 26175 / WPAGA1</strain>
    </source>
</reference>
<evidence type="ECO:0000313" key="6">
    <source>
        <dbReference type="Proteomes" id="UP000179797"/>
    </source>
</evidence>
<dbReference type="RefSeq" id="WP_044219726.1">
    <property type="nucleotide sequence ID" value="NZ_JRYR02000001.1"/>
</dbReference>
<dbReference type="PANTHER" id="PTHR43280:SF28">
    <property type="entry name" value="HTH-TYPE TRANSCRIPTIONAL ACTIVATOR RHAS"/>
    <property type="match status" value="1"/>
</dbReference>
<dbReference type="InterPro" id="IPR009057">
    <property type="entry name" value="Homeodomain-like_sf"/>
</dbReference>
<dbReference type="EMBL" id="JRYR02000001">
    <property type="protein sequence ID" value="OHX67859.1"/>
    <property type="molecule type" value="Genomic_DNA"/>
</dbReference>
<sequence>MSFELHHFELNGKDLVGTAKFKAPFKANSTLVDEARFVKIINGKTNLFVPDNQIKLQTGDCFLMKCDNFVNVWEANENEEKSQVFVAHLSLEHIKSIYEEGVPDIFKQQQSKDMKAALQIENNQLLDIFISSMMFYFDHKEMMTEEVLKLKMRELIHILVSSDTTGKVKMMLHQLFQTKEYDFKEVIHAHLYEDLSIQDLAFFTGLSLSTFKRKFKTVFDTSPNQYIKSKRLIKAENLLRVTDQRISDVAYDCGFNDIGYFSKLFKSEYNISPSDFRKSLTI</sequence>
<dbReference type="PROSITE" id="PS00041">
    <property type="entry name" value="HTH_ARAC_FAMILY_1"/>
    <property type="match status" value="1"/>
</dbReference>
<dbReference type="Pfam" id="PF12833">
    <property type="entry name" value="HTH_18"/>
    <property type="match status" value="1"/>
</dbReference>
<dbReference type="Pfam" id="PF22200">
    <property type="entry name" value="ExsA_N"/>
    <property type="match status" value="1"/>
</dbReference>
<dbReference type="PRINTS" id="PR00032">
    <property type="entry name" value="HTHARAC"/>
</dbReference>
<evidence type="ECO:0000259" key="4">
    <source>
        <dbReference type="PROSITE" id="PS01124"/>
    </source>
</evidence>
<dbReference type="AlphaFoldDB" id="A0A1S1Z3J7"/>
<dbReference type="OrthoDB" id="4480133at2"/>
<dbReference type="GO" id="GO:0043565">
    <property type="term" value="F:sequence-specific DNA binding"/>
    <property type="evidence" value="ECO:0007669"/>
    <property type="project" value="InterPro"/>
</dbReference>
<keyword evidence="6" id="KW-1185">Reference proteome</keyword>
<protein>
    <recommendedName>
        <fullName evidence="4">HTH araC/xylS-type domain-containing protein</fullName>
    </recommendedName>
</protein>
<dbReference type="SUPFAM" id="SSF46689">
    <property type="entry name" value="Homeodomain-like"/>
    <property type="match status" value="2"/>
</dbReference>
<comment type="caution">
    <text evidence="5">The sequence shown here is derived from an EMBL/GenBank/DDBJ whole genome shotgun (WGS) entry which is preliminary data.</text>
</comment>
<dbReference type="STRING" id="915059.NH26_16700"/>
<gene>
    <name evidence="5" type="ORF">NH26_16700</name>
</gene>
<feature type="domain" description="HTH araC/xylS-type" evidence="4">
    <location>
        <begin position="181"/>
        <end position="279"/>
    </location>
</feature>
<evidence type="ECO:0000256" key="1">
    <source>
        <dbReference type="ARBA" id="ARBA00023015"/>
    </source>
</evidence>
<name>A0A1S1Z3J7_FLAPC</name>
<proteinExistence type="predicted"/>
<keyword evidence="3" id="KW-0804">Transcription</keyword>
<dbReference type="InterPro" id="IPR018062">
    <property type="entry name" value="HTH_AraC-typ_CS"/>
</dbReference>
<evidence type="ECO:0000256" key="3">
    <source>
        <dbReference type="ARBA" id="ARBA00023163"/>
    </source>
</evidence>
<dbReference type="InterPro" id="IPR018060">
    <property type="entry name" value="HTH_AraC"/>
</dbReference>
<evidence type="ECO:0000256" key="2">
    <source>
        <dbReference type="ARBA" id="ARBA00023125"/>
    </source>
</evidence>
<dbReference type="GO" id="GO:0003700">
    <property type="term" value="F:DNA-binding transcription factor activity"/>
    <property type="evidence" value="ECO:0007669"/>
    <property type="project" value="InterPro"/>
</dbReference>
<accession>A0A1S1Z3J7</accession>
<evidence type="ECO:0000313" key="5">
    <source>
        <dbReference type="EMBL" id="OHX67859.1"/>
    </source>
</evidence>
<keyword evidence="2" id="KW-0238">DNA-binding</keyword>
<dbReference type="Proteomes" id="UP000179797">
    <property type="component" value="Unassembled WGS sequence"/>
</dbReference>
<keyword evidence="1" id="KW-0805">Transcription regulation</keyword>
<dbReference type="InterPro" id="IPR020449">
    <property type="entry name" value="Tscrpt_reg_AraC-type_HTH"/>
</dbReference>
<dbReference type="SMART" id="SM00342">
    <property type="entry name" value="HTH_ARAC"/>
    <property type="match status" value="1"/>
</dbReference>